<dbReference type="OrthoDB" id="10594181at2759"/>
<evidence type="ECO:0000313" key="2">
    <source>
        <dbReference type="Proteomes" id="UP000245884"/>
    </source>
</evidence>
<protein>
    <submittedName>
        <fullName evidence="1">Uncharacterized protein</fullName>
    </submittedName>
</protein>
<sequence>MEPIRWLGSEMHRQGARLQKGEVECILMPDLPLPPLPIALPNVALTIMPFPCHRLFHVALAGLLLAICWCSLSIAAPASSPTTIEPGTANATLTASAKKRANSVGPPYNSKGQGCCTGGYRDPNKCWNANRVYSTCNGARAEGQEENEFGIPLPSHGPHRLAPT</sequence>
<evidence type="ECO:0000313" key="1">
    <source>
        <dbReference type="EMBL" id="PWN27062.1"/>
    </source>
</evidence>
<dbReference type="Proteomes" id="UP000245884">
    <property type="component" value="Unassembled WGS sequence"/>
</dbReference>
<keyword evidence="2" id="KW-1185">Reference proteome</keyword>
<dbReference type="EMBL" id="KZ819669">
    <property type="protein sequence ID" value="PWN27062.1"/>
    <property type="molecule type" value="Genomic_DNA"/>
</dbReference>
<dbReference type="AlphaFoldDB" id="A0A316UP37"/>
<accession>A0A316UP37</accession>
<dbReference type="RefSeq" id="XP_025361674.1">
    <property type="nucleotide sequence ID" value="XM_025503808.1"/>
</dbReference>
<gene>
    <name evidence="1" type="ORF">BDZ90DRAFT_184699</name>
</gene>
<proteinExistence type="predicted"/>
<organism evidence="1 2">
    <name type="scientific">Jaminaea rosea</name>
    <dbReference type="NCBI Taxonomy" id="1569628"/>
    <lineage>
        <taxon>Eukaryota</taxon>
        <taxon>Fungi</taxon>
        <taxon>Dikarya</taxon>
        <taxon>Basidiomycota</taxon>
        <taxon>Ustilaginomycotina</taxon>
        <taxon>Exobasidiomycetes</taxon>
        <taxon>Microstromatales</taxon>
        <taxon>Microstromatales incertae sedis</taxon>
        <taxon>Jaminaea</taxon>
    </lineage>
</organism>
<reference evidence="1 2" key="1">
    <citation type="journal article" date="2018" name="Mol. Biol. Evol.">
        <title>Broad Genomic Sampling Reveals a Smut Pathogenic Ancestry of the Fungal Clade Ustilaginomycotina.</title>
        <authorList>
            <person name="Kijpornyongpan T."/>
            <person name="Mondo S.J."/>
            <person name="Barry K."/>
            <person name="Sandor L."/>
            <person name="Lee J."/>
            <person name="Lipzen A."/>
            <person name="Pangilinan J."/>
            <person name="LaButti K."/>
            <person name="Hainaut M."/>
            <person name="Henrissat B."/>
            <person name="Grigoriev I.V."/>
            <person name="Spatafora J.W."/>
            <person name="Aime M.C."/>
        </authorList>
    </citation>
    <scope>NUCLEOTIDE SEQUENCE [LARGE SCALE GENOMIC DNA]</scope>
    <source>
        <strain evidence="1 2">MCA 5214</strain>
    </source>
</reference>
<name>A0A316UP37_9BASI</name>
<dbReference type="GeneID" id="37025631"/>